<comment type="caution">
    <text evidence="3">The sequence shown here is derived from an EMBL/GenBank/DDBJ whole genome shotgun (WGS) entry which is preliminary data.</text>
</comment>
<keyword evidence="4" id="KW-1185">Reference proteome</keyword>
<evidence type="ECO:0000256" key="1">
    <source>
        <dbReference type="ARBA" id="ARBA00023172"/>
    </source>
</evidence>
<reference evidence="3 4" key="1">
    <citation type="submission" date="2019-02" db="EMBL/GenBank/DDBJ databases">
        <title>Deep-cultivation of Planctomycetes and their phenomic and genomic characterization uncovers novel biology.</title>
        <authorList>
            <person name="Wiegand S."/>
            <person name="Jogler M."/>
            <person name="Boedeker C."/>
            <person name="Pinto D."/>
            <person name="Vollmers J."/>
            <person name="Rivas-Marin E."/>
            <person name="Kohn T."/>
            <person name="Peeters S.H."/>
            <person name="Heuer A."/>
            <person name="Rast P."/>
            <person name="Oberbeckmann S."/>
            <person name="Bunk B."/>
            <person name="Jeske O."/>
            <person name="Meyerdierks A."/>
            <person name="Storesund J.E."/>
            <person name="Kallscheuer N."/>
            <person name="Luecker S."/>
            <person name="Lage O.M."/>
            <person name="Pohl T."/>
            <person name="Merkel B.J."/>
            <person name="Hornburger P."/>
            <person name="Mueller R.-W."/>
            <person name="Bruemmer F."/>
            <person name="Labrenz M."/>
            <person name="Spormann A.M."/>
            <person name="Op Den Camp H."/>
            <person name="Overmann J."/>
            <person name="Amann R."/>
            <person name="Jetten M.S.M."/>
            <person name="Mascher T."/>
            <person name="Medema M.H."/>
            <person name="Devos D.P."/>
            <person name="Kaster A.-K."/>
            <person name="Ovreas L."/>
            <person name="Rohde M."/>
            <person name="Galperin M.Y."/>
            <person name="Jogler C."/>
        </authorList>
    </citation>
    <scope>NUCLEOTIDE SEQUENCE [LARGE SCALE GENOMIC DNA]</scope>
    <source>
        <strain evidence="3 4">Pla108</strain>
    </source>
</reference>
<organism evidence="3 4">
    <name type="scientific">Botrimarina colliarenosi</name>
    <dbReference type="NCBI Taxonomy" id="2528001"/>
    <lineage>
        <taxon>Bacteria</taxon>
        <taxon>Pseudomonadati</taxon>
        <taxon>Planctomycetota</taxon>
        <taxon>Planctomycetia</taxon>
        <taxon>Pirellulales</taxon>
        <taxon>Lacipirellulaceae</taxon>
        <taxon>Botrimarina</taxon>
    </lineage>
</organism>
<dbReference type="InterPro" id="IPR011010">
    <property type="entry name" value="DNA_brk_join_enz"/>
</dbReference>
<dbReference type="GO" id="GO:0015074">
    <property type="term" value="P:DNA integration"/>
    <property type="evidence" value="ECO:0007669"/>
    <property type="project" value="InterPro"/>
</dbReference>
<dbReference type="SUPFAM" id="SSF56349">
    <property type="entry name" value="DNA breaking-rejoining enzymes"/>
    <property type="match status" value="1"/>
</dbReference>
<sequence>MHTGGSAASRPILYWPALIGIAIETGERHAAIHALTWEDIDLDRRIIRFRAETRKGGVKEMRKPITDAVVHDLQLLQVVSPKTPFNVVQLASLYKPMQRVLAEAGLATGRNSMFHSFRRYHATQVHLAGGDVSASLGQSDPTIARKSYIDPSQLLKVIPTVGKPAVVPTVDKDRKRKGGLFQILRRWGAAS</sequence>
<evidence type="ECO:0000259" key="2">
    <source>
        <dbReference type="Pfam" id="PF00589"/>
    </source>
</evidence>
<evidence type="ECO:0000313" key="3">
    <source>
        <dbReference type="EMBL" id="TWT92467.1"/>
    </source>
</evidence>
<accession>A0A5C5ZZH8</accession>
<dbReference type="AlphaFoldDB" id="A0A5C5ZZH8"/>
<protein>
    <submittedName>
        <fullName evidence="3">Phage integrase family protein</fullName>
    </submittedName>
</protein>
<feature type="domain" description="Tyr recombinase" evidence="2">
    <location>
        <begin position="17"/>
        <end position="133"/>
    </location>
</feature>
<dbReference type="GO" id="GO:0006310">
    <property type="term" value="P:DNA recombination"/>
    <property type="evidence" value="ECO:0007669"/>
    <property type="project" value="UniProtKB-KW"/>
</dbReference>
<evidence type="ECO:0000313" key="4">
    <source>
        <dbReference type="Proteomes" id="UP000317421"/>
    </source>
</evidence>
<dbReference type="GO" id="GO:0003677">
    <property type="term" value="F:DNA binding"/>
    <property type="evidence" value="ECO:0007669"/>
    <property type="project" value="InterPro"/>
</dbReference>
<dbReference type="Proteomes" id="UP000317421">
    <property type="component" value="Unassembled WGS sequence"/>
</dbReference>
<dbReference type="EMBL" id="SJPR01000010">
    <property type="protein sequence ID" value="TWT92467.1"/>
    <property type="molecule type" value="Genomic_DNA"/>
</dbReference>
<dbReference type="Pfam" id="PF00589">
    <property type="entry name" value="Phage_integrase"/>
    <property type="match status" value="1"/>
</dbReference>
<dbReference type="OrthoDB" id="249527at2"/>
<dbReference type="InterPro" id="IPR002104">
    <property type="entry name" value="Integrase_catalytic"/>
</dbReference>
<dbReference type="Gene3D" id="1.10.443.10">
    <property type="entry name" value="Intergrase catalytic core"/>
    <property type="match status" value="1"/>
</dbReference>
<dbReference type="RefSeq" id="WP_146446765.1">
    <property type="nucleotide sequence ID" value="NZ_SJPR01000010.1"/>
</dbReference>
<proteinExistence type="predicted"/>
<dbReference type="InterPro" id="IPR013762">
    <property type="entry name" value="Integrase-like_cat_sf"/>
</dbReference>
<keyword evidence="1" id="KW-0233">DNA recombination</keyword>
<gene>
    <name evidence="3" type="ORF">Pla108_40930</name>
</gene>
<name>A0A5C5ZZH8_9BACT</name>